<evidence type="ECO:0000256" key="8">
    <source>
        <dbReference type="ARBA" id="ARBA00022989"/>
    </source>
</evidence>
<sequence length="613" mass="69257">MKWKLWLEQICRWFVVFSAWILAFYSLFHPTASGWTLLHLFTLAALLLVTEFFPYPGHDGRVTVHFPFLFTLATMFSPGIAGFVYMVIVLPVTWLRKHSLTRAAFRTGYTIFALFSVQFFLDAIGQSLFENGGVWVPVFVLLGCVAVYELTSKGLRDGVEMMRPRPRANRLWVNNWLLETGIALFSWGYVCAYYGMLHQGRETDPLAFLFFFTPLTAFAVLSNVFARLLRKKRKLELLFLLTRNINKNLKLNKVMEHTLLPLSKVIRFSFGVVYLVKNGRLSPAVTAGDFPKHLRRQSQPLNRGLSGWAASHARPALVHHAKMDPRCQKDRADFEDVRSLLAVPLEMDGEVLGVITLGKTERGGFEEADLTFLQVLASQTVIAIRNARLVEERERRVVAEERNRLARDIHDGIAQSFAGVLMKVESSLKVYDTQPDKVKEWLEESRAKLREGLKEVRYSITALRPSPAQKIGLIPALNRRVEAFQNETGAEAVFEAEGEKIPLRCETEETIYMVCHEALSNAAKHAKANEVKVTLVFEPEEVRLVVQDDGVGFSLARAVYKAEAQKRYGIVGMNERAQNLKAALQFDSEEGVGTTVTLSIPIGEEEEAAVHAH</sequence>
<evidence type="ECO:0000256" key="11">
    <source>
        <dbReference type="SAM" id="Phobius"/>
    </source>
</evidence>
<keyword evidence="7" id="KW-0418">Kinase</keyword>
<comment type="catalytic activity">
    <reaction evidence="1">
        <text>ATP + protein L-histidine = ADP + protein N-phospho-L-histidine.</text>
        <dbReference type="EC" id="2.7.13.3"/>
    </reaction>
</comment>
<gene>
    <name evidence="14" type="ORF">ACFOUO_16590</name>
</gene>
<feature type="transmembrane region" description="Helical" evidence="11">
    <location>
        <begin position="35"/>
        <end position="55"/>
    </location>
</feature>
<dbReference type="Pfam" id="PF13185">
    <property type="entry name" value="GAF_2"/>
    <property type="match status" value="1"/>
</dbReference>
<evidence type="ECO:0000259" key="13">
    <source>
        <dbReference type="SMART" id="SM00387"/>
    </source>
</evidence>
<feature type="transmembrane region" description="Helical" evidence="11">
    <location>
        <begin position="6"/>
        <end position="28"/>
    </location>
</feature>
<dbReference type="Gene3D" id="3.30.565.10">
    <property type="entry name" value="Histidine kinase-like ATPase, C-terminal domain"/>
    <property type="match status" value="1"/>
</dbReference>
<dbReference type="SUPFAM" id="SSF55781">
    <property type="entry name" value="GAF domain-like"/>
    <property type="match status" value="1"/>
</dbReference>
<keyword evidence="10 11" id="KW-0472">Membrane</keyword>
<evidence type="ECO:0000256" key="6">
    <source>
        <dbReference type="ARBA" id="ARBA00022692"/>
    </source>
</evidence>
<evidence type="ECO:0000256" key="2">
    <source>
        <dbReference type="ARBA" id="ARBA00004651"/>
    </source>
</evidence>
<accession>A0ABV8JNS3</accession>
<feature type="transmembrane region" description="Helical" evidence="11">
    <location>
        <begin position="133"/>
        <end position="151"/>
    </location>
</feature>
<keyword evidence="15" id="KW-1185">Reference proteome</keyword>
<dbReference type="SUPFAM" id="SSF55874">
    <property type="entry name" value="ATPase domain of HSP90 chaperone/DNA topoisomerase II/histidine kinase"/>
    <property type="match status" value="1"/>
</dbReference>
<feature type="transmembrane region" description="Helical" evidence="11">
    <location>
        <begin position="103"/>
        <end position="121"/>
    </location>
</feature>
<evidence type="ECO:0000256" key="1">
    <source>
        <dbReference type="ARBA" id="ARBA00000085"/>
    </source>
</evidence>
<dbReference type="PANTHER" id="PTHR24421:SF37">
    <property type="entry name" value="SENSOR HISTIDINE KINASE NARS"/>
    <property type="match status" value="1"/>
</dbReference>
<evidence type="ECO:0000313" key="14">
    <source>
        <dbReference type="EMBL" id="MFC4078417.1"/>
    </source>
</evidence>
<name>A0ABV8JNS3_9BACL</name>
<dbReference type="EMBL" id="JBHSAP010000018">
    <property type="protein sequence ID" value="MFC4078417.1"/>
    <property type="molecule type" value="Genomic_DNA"/>
</dbReference>
<comment type="caution">
    <text evidence="14">The sequence shown here is derived from an EMBL/GenBank/DDBJ whole genome shotgun (WGS) entry which is preliminary data.</text>
</comment>
<dbReference type="SMART" id="SM00065">
    <property type="entry name" value="GAF"/>
    <property type="match status" value="1"/>
</dbReference>
<evidence type="ECO:0000256" key="3">
    <source>
        <dbReference type="ARBA" id="ARBA00012438"/>
    </source>
</evidence>
<dbReference type="InterPro" id="IPR050482">
    <property type="entry name" value="Sensor_HK_TwoCompSys"/>
</dbReference>
<dbReference type="InterPro" id="IPR029016">
    <property type="entry name" value="GAF-like_dom_sf"/>
</dbReference>
<dbReference type="InterPro" id="IPR011712">
    <property type="entry name" value="Sig_transdc_His_kin_sub3_dim/P"/>
</dbReference>
<evidence type="ECO:0000256" key="7">
    <source>
        <dbReference type="ARBA" id="ARBA00022777"/>
    </source>
</evidence>
<feature type="domain" description="GAF" evidence="12">
    <location>
        <begin position="250"/>
        <end position="394"/>
    </location>
</feature>
<keyword evidence="5" id="KW-0808">Transferase</keyword>
<dbReference type="RefSeq" id="WP_380706222.1">
    <property type="nucleotide sequence ID" value="NZ_JBHSAP010000018.1"/>
</dbReference>
<dbReference type="Gene3D" id="3.30.450.40">
    <property type="match status" value="1"/>
</dbReference>
<keyword evidence="6 11" id="KW-0812">Transmembrane</keyword>
<evidence type="ECO:0000313" key="15">
    <source>
        <dbReference type="Proteomes" id="UP001595843"/>
    </source>
</evidence>
<reference evidence="15" key="1">
    <citation type="journal article" date="2019" name="Int. J. Syst. Evol. Microbiol.">
        <title>The Global Catalogue of Microorganisms (GCM) 10K type strain sequencing project: providing services to taxonomists for standard genome sequencing and annotation.</title>
        <authorList>
            <consortium name="The Broad Institute Genomics Platform"/>
            <consortium name="The Broad Institute Genome Sequencing Center for Infectious Disease"/>
            <person name="Wu L."/>
            <person name="Ma J."/>
        </authorList>
    </citation>
    <scope>NUCLEOTIDE SEQUENCE [LARGE SCALE GENOMIC DNA]</scope>
    <source>
        <strain evidence="15">IBRC-M 10813</strain>
    </source>
</reference>
<dbReference type="InterPro" id="IPR003018">
    <property type="entry name" value="GAF"/>
</dbReference>
<dbReference type="Pfam" id="PF07730">
    <property type="entry name" value="HisKA_3"/>
    <property type="match status" value="1"/>
</dbReference>
<evidence type="ECO:0000256" key="9">
    <source>
        <dbReference type="ARBA" id="ARBA00023012"/>
    </source>
</evidence>
<feature type="domain" description="Histidine kinase/HSP90-like ATPase" evidence="13">
    <location>
        <begin position="506"/>
        <end position="604"/>
    </location>
</feature>
<dbReference type="InterPro" id="IPR036890">
    <property type="entry name" value="HATPase_C_sf"/>
</dbReference>
<organism evidence="14 15">
    <name type="scientific">Salinithrix halophila</name>
    <dbReference type="NCBI Taxonomy" id="1485204"/>
    <lineage>
        <taxon>Bacteria</taxon>
        <taxon>Bacillati</taxon>
        <taxon>Bacillota</taxon>
        <taxon>Bacilli</taxon>
        <taxon>Bacillales</taxon>
        <taxon>Thermoactinomycetaceae</taxon>
        <taxon>Salinithrix</taxon>
    </lineage>
</organism>
<dbReference type="CDD" id="cd16917">
    <property type="entry name" value="HATPase_UhpB-NarQ-NarX-like"/>
    <property type="match status" value="1"/>
</dbReference>
<protein>
    <recommendedName>
        <fullName evidence="3">histidine kinase</fullName>
        <ecNumber evidence="3">2.7.13.3</ecNumber>
    </recommendedName>
</protein>
<keyword evidence="9" id="KW-0902">Two-component regulatory system</keyword>
<feature type="transmembrane region" description="Helical" evidence="11">
    <location>
        <begin position="67"/>
        <end position="91"/>
    </location>
</feature>
<dbReference type="PANTHER" id="PTHR24421">
    <property type="entry name" value="NITRATE/NITRITE SENSOR PROTEIN NARX-RELATED"/>
    <property type="match status" value="1"/>
</dbReference>
<proteinExistence type="predicted"/>
<evidence type="ECO:0000256" key="5">
    <source>
        <dbReference type="ARBA" id="ARBA00022679"/>
    </source>
</evidence>
<dbReference type="Gene3D" id="1.20.5.1930">
    <property type="match status" value="1"/>
</dbReference>
<feature type="transmembrane region" description="Helical" evidence="11">
    <location>
        <begin position="207"/>
        <end position="229"/>
    </location>
</feature>
<dbReference type="Pfam" id="PF02518">
    <property type="entry name" value="HATPase_c"/>
    <property type="match status" value="1"/>
</dbReference>
<comment type="subcellular location">
    <subcellularLocation>
        <location evidence="2">Cell membrane</location>
        <topology evidence="2">Multi-pass membrane protein</topology>
    </subcellularLocation>
</comment>
<feature type="transmembrane region" description="Helical" evidence="11">
    <location>
        <begin position="172"/>
        <end position="195"/>
    </location>
</feature>
<keyword evidence="8 11" id="KW-1133">Transmembrane helix</keyword>
<dbReference type="SMART" id="SM00387">
    <property type="entry name" value="HATPase_c"/>
    <property type="match status" value="1"/>
</dbReference>
<evidence type="ECO:0000259" key="12">
    <source>
        <dbReference type="SMART" id="SM00065"/>
    </source>
</evidence>
<dbReference type="Proteomes" id="UP001595843">
    <property type="component" value="Unassembled WGS sequence"/>
</dbReference>
<dbReference type="EC" id="2.7.13.3" evidence="3"/>
<dbReference type="InterPro" id="IPR003594">
    <property type="entry name" value="HATPase_dom"/>
</dbReference>
<evidence type="ECO:0000256" key="4">
    <source>
        <dbReference type="ARBA" id="ARBA00022475"/>
    </source>
</evidence>
<keyword evidence="4" id="KW-1003">Cell membrane</keyword>
<evidence type="ECO:0000256" key="10">
    <source>
        <dbReference type="ARBA" id="ARBA00023136"/>
    </source>
</evidence>